<name>A0AA88WSG1_9ASTE</name>
<dbReference type="Proteomes" id="UP001188597">
    <property type="component" value="Unassembled WGS sequence"/>
</dbReference>
<evidence type="ECO:0000256" key="1">
    <source>
        <dbReference type="ARBA" id="ARBA00007240"/>
    </source>
</evidence>
<evidence type="ECO:0000256" key="2">
    <source>
        <dbReference type="ARBA" id="ARBA00023277"/>
    </source>
</evidence>
<dbReference type="PANTHER" id="PTHR31268:SF8">
    <property type="entry name" value="GALACTINOL--SUCROSE GALACTOSYLTRANSFERASE 4-RELATED"/>
    <property type="match status" value="1"/>
</dbReference>
<keyword evidence="2" id="KW-0119">Carbohydrate metabolism</keyword>
<evidence type="ECO:0000313" key="4">
    <source>
        <dbReference type="Proteomes" id="UP001188597"/>
    </source>
</evidence>
<sequence length="293" mass="32791">MAERKKGEEYKIGLNHPQERFPGSSSSIFTAKSFAFSLVFDPSSLLLLLSSAMDNCLDLSDGKLYVKGVPLLSEVPLNVTLKTFSSVCQSSNAPLAILQRVQSMSNKVTGIFLAYSDSKPGGLPKWVGRSGSDLQMETQWVLLDVPETKSYVIIIPIVQGKFRSALHPGADGHDMCRKWFYQAVASSFDAIAYVHVSENPYNLMKEAYSALRIHLNTFRLLEEKSVAPLVDKFGWCTWDSFYLTVEPAGVWLGVKEFSDRDVSPRFLIIDDGWQSFNLDSDKLHEDAKNCVVW</sequence>
<comment type="caution">
    <text evidence="3">The sequence shown here is derived from an EMBL/GenBank/DDBJ whole genome shotgun (WGS) entry which is preliminary data.</text>
</comment>
<dbReference type="InterPro" id="IPR017853">
    <property type="entry name" value="GH"/>
</dbReference>
<organism evidence="3 4">
    <name type="scientific">Escallonia herrerae</name>
    <dbReference type="NCBI Taxonomy" id="1293975"/>
    <lineage>
        <taxon>Eukaryota</taxon>
        <taxon>Viridiplantae</taxon>
        <taxon>Streptophyta</taxon>
        <taxon>Embryophyta</taxon>
        <taxon>Tracheophyta</taxon>
        <taxon>Spermatophyta</taxon>
        <taxon>Magnoliopsida</taxon>
        <taxon>eudicotyledons</taxon>
        <taxon>Gunneridae</taxon>
        <taxon>Pentapetalae</taxon>
        <taxon>asterids</taxon>
        <taxon>campanulids</taxon>
        <taxon>Escalloniales</taxon>
        <taxon>Escalloniaceae</taxon>
        <taxon>Escallonia</taxon>
    </lineage>
</organism>
<comment type="similarity">
    <text evidence="1">Belongs to the glycosyl hydrolases 36 family.</text>
</comment>
<dbReference type="InterPro" id="IPR008811">
    <property type="entry name" value="Glycosyl_hydrolases_36"/>
</dbReference>
<dbReference type="EMBL" id="JAVXUP010000244">
    <property type="protein sequence ID" value="KAK3033102.1"/>
    <property type="molecule type" value="Genomic_DNA"/>
</dbReference>
<dbReference type="PANTHER" id="PTHR31268">
    <property type="match status" value="1"/>
</dbReference>
<evidence type="ECO:0000313" key="3">
    <source>
        <dbReference type="EMBL" id="KAK3033102.1"/>
    </source>
</evidence>
<keyword evidence="4" id="KW-1185">Reference proteome</keyword>
<proteinExistence type="inferred from homology"/>
<protein>
    <recommendedName>
        <fullName evidence="5">Galactinol--sucrose galactosyltransferase</fullName>
    </recommendedName>
</protein>
<dbReference type="SUPFAM" id="SSF51445">
    <property type="entry name" value="(Trans)glycosidases"/>
    <property type="match status" value="1"/>
</dbReference>
<gene>
    <name evidence="3" type="ORF">RJ639_036461</name>
</gene>
<dbReference type="AlphaFoldDB" id="A0AA88WSG1"/>
<reference evidence="3" key="1">
    <citation type="submission" date="2022-12" db="EMBL/GenBank/DDBJ databases">
        <title>Draft genome assemblies for two species of Escallonia (Escalloniales).</title>
        <authorList>
            <person name="Chanderbali A."/>
            <person name="Dervinis C."/>
            <person name="Anghel I."/>
            <person name="Soltis D."/>
            <person name="Soltis P."/>
            <person name="Zapata F."/>
        </authorList>
    </citation>
    <scope>NUCLEOTIDE SEQUENCE</scope>
    <source>
        <strain evidence="3">UCBG64.0493</strain>
        <tissue evidence="3">Leaf</tissue>
    </source>
</reference>
<dbReference type="Pfam" id="PF05691">
    <property type="entry name" value="Raffinose_syn"/>
    <property type="match status" value="1"/>
</dbReference>
<evidence type="ECO:0008006" key="5">
    <source>
        <dbReference type="Google" id="ProtNLM"/>
    </source>
</evidence>
<accession>A0AA88WSG1</accession>